<proteinExistence type="predicted"/>
<reference evidence="1 2" key="1">
    <citation type="submission" date="2013-10" db="EMBL/GenBank/DDBJ databases">
        <title>Genome sequence of Mycobacterium kansasii.</title>
        <authorList>
            <consortium name="McGill University Mycobacterium genome consortium"/>
            <person name="Veyrier F.J."/>
            <person name="Behr M.A."/>
        </authorList>
    </citation>
    <scope>NUCLEOTIDE SEQUENCE [LARGE SCALE GENOMIC DNA]</scope>
    <source>
        <strain evidence="1 2">ATCC 12478</strain>
    </source>
</reference>
<evidence type="ECO:0000313" key="2">
    <source>
        <dbReference type="Proteomes" id="UP000017786"/>
    </source>
</evidence>
<dbReference type="AlphaFoldDB" id="U5WYN2"/>
<dbReference type="EMBL" id="CP006835">
    <property type="protein sequence ID" value="AGZ54234.1"/>
    <property type="molecule type" value="Genomic_DNA"/>
</dbReference>
<evidence type="ECO:0000313" key="1">
    <source>
        <dbReference type="EMBL" id="AGZ54234.1"/>
    </source>
</evidence>
<dbReference type="KEGG" id="mkn:MKAN_13745"/>
<dbReference type="Proteomes" id="UP000017786">
    <property type="component" value="Chromosome"/>
</dbReference>
<accession>U5WYN2</accession>
<organism evidence="1 2">
    <name type="scientific">Mycobacterium kansasii ATCC 12478</name>
    <dbReference type="NCBI Taxonomy" id="557599"/>
    <lineage>
        <taxon>Bacteria</taxon>
        <taxon>Bacillati</taxon>
        <taxon>Actinomycetota</taxon>
        <taxon>Actinomycetes</taxon>
        <taxon>Mycobacteriales</taxon>
        <taxon>Mycobacteriaceae</taxon>
        <taxon>Mycobacterium</taxon>
    </lineage>
</organism>
<dbReference type="HOGENOM" id="CLU_2155554_0_0_11"/>
<name>U5WYN2_MYCKA</name>
<protein>
    <submittedName>
        <fullName evidence="1">Uncharacterized protein</fullName>
    </submittedName>
</protein>
<sequence>MSAIGFIDVGHFSRPRRSPVSLVWPSSRRVDNGFNAISAARWLPCCATKPASGGALPGLAPPRKAHAAANVGLLASPAISSAAQVSHVGYVQTAARVSASIGSTSIRYAAT</sequence>
<gene>
    <name evidence="1" type="ORF">MKAN_13745</name>
</gene>